<keyword evidence="2" id="KW-1185">Reference proteome</keyword>
<dbReference type="AlphaFoldDB" id="A0A6A6JT27"/>
<accession>A0A6A6JT27</accession>
<evidence type="ECO:0000313" key="1">
    <source>
        <dbReference type="EMBL" id="KAF2279273.1"/>
    </source>
</evidence>
<dbReference type="Proteomes" id="UP000800097">
    <property type="component" value="Unassembled WGS sequence"/>
</dbReference>
<protein>
    <recommendedName>
        <fullName evidence="3">Fucose-specific lectin</fullName>
    </recommendedName>
</protein>
<dbReference type="SUPFAM" id="SSF50939">
    <property type="entry name" value="Sialidases"/>
    <property type="match status" value="1"/>
</dbReference>
<evidence type="ECO:0008006" key="3">
    <source>
        <dbReference type="Google" id="ProtNLM"/>
    </source>
</evidence>
<name>A0A6A6JT27_WESOR</name>
<evidence type="ECO:0000313" key="2">
    <source>
        <dbReference type="Proteomes" id="UP000800097"/>
    </source>
</evidence>
<dbReference type="GeneID" id="54555221"/>
<gene>
    <name evidence="1" type="ORF">EI97DRAFT_481558</name>
</gene>
<dbReference type="InterPro" id="IPR036278">
    <property type="entry name" value="Sialidase_sf"/>
</dbReference>
<dbReference type="RefSeq" id="XP_033656812.1">
    <property type="nucleotide sequence ID" value="XM_033802046.1"/>
</dbReference>
<dbReference type="EMBL" id="ML986486">
    <property type="protein sequence ID" value="KAF2279273.1"/>
    <property type="molecule type" value="Genomic_DNA"/>
</dbReference>
<sequence length="609" mass="67171">MPIPIDVVEKWAPSIKFHPNEKAFPCSIEYMLQNGSLNQHTFRPAQTIYGQKTSTPALACFQNQLVMAYTDEFSSQLWCTQSQDGWNWTQAQKIPGQHTSVPALTVFAGQLFMVYSDANSSQLWVTNSMDGIHWNSAQQIPGQGTSIPAIVEFQNTLFMVYTDSNSSQLWMSQATQNPDGSLNWSSAKHIDGQFTSIPAITVFQNKVLMVYSDANSSQLWVSQYDGTSWSKAQTIPGQHTSVPASGVVGSWAVMVYSDANNSQFWATHSQDGYNWQDTIQISGQFGSIPAVAVLNGTYWMVYSDAKSAQLWVTSTVNGDIVPHVPLVNPTQADLRNTAPDPGWFLDVNKSQFSGQTVGDAPMYFAVQRNPDQVKITYVFLYAWQGGVTLRGRPLDEDYFDAMIYDTGTHVGDIERFSIYLIDNGDGTYTFDRAVFEAHGDAYGPYTRSELMWDTTGPSPNTHPVVSVGLNGHGVWNPKTSSNPQVVQAEGAWVSIGDYFGDVNSSSSDSGAWWRPWMPGGNFLQLGLDATGLPINNQLWAAYCGRMGPSGPTTMRGATYLDGSELNFNDRNQVDFIWTIASTFGYISSELRNADGPVGPGLRDWVHSSL</sequence>
<proteinExistence type="predicted"/>
<organism evidence="1 2">
    <name type="scientific">Westerdykella ornata</name>
    <dbReference type="NCBI Taxonomy" id="318751"/>
    <lineage>
        <taxon>Eukaryota</taxon>
        <taxon>Fungi</taxon>
        <taxon>Dikarya</taxon>
        <taxon>Ascomycota</taxon>
        <taxon>Pezizomycotina</taxon>
        <taxon>Dothideomycetes</taxon>
        <taxon>Pleosporomycetidae</taxon>
        <taxon>Pleosporales</taxon>
        <taxon>Sporormiaceae</taxon>
        <taxon>Westerdykella</taxon>
    </lineage>
</organism>
<dbReference type="OrthoDB" id="3786490at2759"/>
<reference evidence="1" key="1">
    <citation type="journal article" date="2020" name="Stud. Mycol.">
        <title>101 Dothideomycetes genomes: a test case for predicting lifestyles and emergence of pathogens.</title>
        <authorList>
            <person name="Haridas S."/>
            <person name="Albert R."/>
            <person name="Binder M."/>
            <person name="Bloem J."/>
            <person name="Labutti K."/>
            <person name="Salamov A."/>
            <person name="Andreopoulos B."/>
            <person name="Baker S."/>
            <person name="Barry K."/>
            <person name="Bills G."/>
            <person name="Bluhm B."/>
            <person name="Cannon C."/>
            <person name="Castanera R."/>
            <person name="Culley D."/>
            <person name="Daum C."/>
            <person name="Ezra D."/>
            <person name="Gonzalez J."/>
            <person name="Henrissat B."/>
            <person name="Kuo A."/>
            <person name="Liang C."/>
            <person name="Lipzen A."/>
            <person name="Lutzoni F."/>
            <person name="Magnuson J."/>
            <person name="Mondo S."/>
            <person name="Nolan M."/>
            <person name="Ohm R."/>
            <person name="Pangilinan J."/>
            <person name="Park H.-J."/>
            <person name="Ramirez L."/>
            <person name="Alfaro M."/>
            <person name="Sun H."/>
            <person name="Tritt A."/>
            <person name="Yoshinaga Y."/>
            <person name="Zwiers L.-H."/>
            <person name="Turgeon B."/>
            <person name="Goodwin S."/>
            <person name="Spatafora J."/>
            <person name="Crous P."/>
            <person name="Grigoriev I."/>
        </authorList>
    </citation>
    <scope>NUCLEOTIDE SEQUENCE</scope>
    <source>
        <strain evidence="1">CBS 379.55</strain>
    </source>
</reference>